<dbReference type="EMBL" id="DMVW01000155">
    <property type="protein sequence ID" value="HAR53380.1"/>
    <property type="molecule type" value="Genomic_DNA"/>
</dbReference>
<comment type="caution">
    <text evidence="2">The sequence shown here is derived from an EMBL/GenBank/DDBJ whole genome shotgun (WGS) entry which is preliminary data.</text>
</comment>
<gene>
    <name evidence="2" type="ORF">DCS45_16115</name>
</gene>
<dbReference type="InterPro" id="IPR021109">
    <property type="entry name" value="Peptidase_aspartic_dom_sf"/>
</dbReference>
<protein>
    <submittedName>
        <fullName evidence="2">TIGR02281 family clan AA aspartic protease</fullName>
    </submittedName>
</protein>
<keyword evidence="1" id="KW-0812">Transmembrane</keyword>
<evidence type="ECO:0000313" key="2">
    <source>
        <dbReference type="EMBL" id="HAR53380.1"/>
    </source>
</evidence>
<evidence type="ECO:0000313" key="3">
    <source>
        <dbReference type="Proteomes" id="UP000264719"/>
    </source>
</evidence>
<name>A0A348WFR8_9RHOB</name>
<sequence>MQEFDTAHLIYLVMLGTAVVFWFLVQNRNSLGKVAQQALLWGLIFMGVIAGIGMWDHIKQTVLPRQSVELANGRIVAPLTADGHYYLSAEVNGVPIRFVVDTGATDLVLTQRDAERAGYDLDKISFHGSARTANGIIRTAPIRLDSIDIGGIRDENVRAVVNGGELDSSLLGMSYLSRFGTVTFADGKLILTR</sequence>
<organism evidence="2 3">
    <name type="scientific">Roseovarius nubinhibens</name>
    <dbReference type="NCBI Taxonomy" id="314263"/>
    <lineage>
        <taxon>Bacteria</taxon>
        <taxon>Pseudomonadati</taxon>
        <taxon>Pseudomonadota</taxon>
        <taxon>Alphaproteobacteria</taxon>
        <taxon>Rhodobacterales</taxon>
        <taxon>Roseobacteraceae</taxon>
        <taxon>Roseovarius</taxon>
    </lineage>
</organism>
<dbReference type="GO" id="GO:0004190">
    <property type="term" value="F:aspartic-type endopeptidase activity"/>
    <property type="evidence" value="ECO:0007669"/>
    <property type="project" value="InterPro"/>
</dbReference>
<keyword evidence="2" id="KW-0645">Protease</keyword>
<dbReference type="CDD" id="cd05483">
    <property type="entry name" value="retropepsin_like_bacteria"/>
    <property type="match status" value="1"/>
</dbReference>
<dbReference type="PROSITE" id="PS00141">
    <property type="entry name" value="ASP_PROTEASE"/>
    <property type="match status" value="1"/>
</dbReference>
<accession>A0A348WFR8</accession>
<dbReference type="RefSeq" id="WP_339852929.1">
    <property type="nucleotide sequence ID" value="NZ_CAXAXR010000004.1"/>
</dbReference>
<evidence type="ECO:0000256" key="1">
    <source>
        <dbReference type="SAM" id="Phobius"/>
    </source>
</evidence>
<proteinExistence type="predicted"/>
<dbReference type="AlphaFoldDB" id="A0A348WFR8"/>
<dbReference type="InterPro" id="IPR001969">
    <property type="entry name" value="Aspartic_peptidase_AS"/>
</dbReference>
<dbReference type="NCBIfam" id="TIGR02281">
    <property type="entry name" value="clan_AA_DTGA"/>
    <property type="match status" value="1"/>
</dbReference>
<feature type="transmembrane region" description="Helical" evidence="1">
    <location>
        <begin position="6"/>
        <end position="25"/>
    </location>
</feature>
<dbReference type="GO" id="GO:0006508">
    <property type="term" value="P:proteolysis"/>
    <property type="evidence" value="ECO:0007669"/>
    <property type="project" value="UniProtKB-KW"/>
</dbReference>
<keyword evidence="1" id="KW-1133">Transmembrane helix</keyword>
<dbReference type="SUPFAM" id="SSF50630">
    <property type="entry name" value="Acid proteases"/>
    <property type="match status" value="1"/>
</dbReference>
<feature type="transmembrane region" description="Helical" evidence="1">
    <location>
        <begin position="37"/>
        <end position="55"/>
    </location>
</feature>
<dbReference type="Gene3D" id="2.40.70.10">
    <property type="entry name" value="Acid Proteases"/>
    <property type="match status" value="1"/>
</dbReference>
<reference evidence="2 3" key="1">
    <citation type="journal article" date="2018" name="Nat. Biotechnol.">
        <title>A standardized bacterial taxonomy based on genome phylogeny substantially revises the tree of life.</title>
        <authorList>
            <person name="Parks D.H."/>
            <person name="Chuvochina M."/>
            <person name="Waite D.W."/>
            <person name="Rinke C."/>
            <person name="Skarshewski A."/>
            <person name="Chaumeil P.A."/>
            <person name="Hugenholtz P."/>
        </authorList>
    </citation>
    <scope>NUCLEOTIDE SEQUENCE [LARGE SCALE GENOMIC DNA]</scope>
    <source>
        <strain evidence="2">UBA9169</strain>
    </source>
</reference>
<dbReference type="InterPro" id="IPR011969">
    <property type="entry name" value="Clan_AA_Asp_peptidase_C"/>
</dbReference>
<keyword evidence="2" id="KW-0378">Hydrolase</keyword>
<dbReference type="Proteomes" id="UP000264719">
    <property type="component" value="Unassembled WGS sequence"/>
</dbReference>
<dbReference type="Pfam" id="PF13975">
    <property type="entry name" value="gag-asp_proteas"/>
    <property type="match status" value="1"/>
</dbReference>
<keyword evidence="1" id="KW-0472">Membrane</keyword>
<dbReference type="InterPro" id="IPR034122">
    <property type="entry name" value="Retropepsin-like_bacterial"/>
</dbReference>